<comment type="caution">
    <text evidence="1">The sequence shown here is derived from an EMBL/GenBank/DDBJ whole genome shotgun (WGS) entry which is preliminary data.</text>
</comment>
<dbReference type="Proteomes" id="UP001499974">
    <property type="component" value="Unassembled WGS sequence"/>
</dbReference>
<gene>
    <name evidence="1" type="ORF">GCM10023349_38460</name>
</gene>
<reference evidence="2" key="1">
    <citation type="journal article" date="2019" name="Int. J. Syst. Evol. Microbiol.">
        <title>The Global Catalogue of Microorganisms (GCM) 10K type strain sequencing project: providing services to taxonomists for standard genome sequencing and annotation.</title>
        <authorList>
            <consortium name="The Broad Institute Genomics Platform"/>
            <consortium name="The Broad Institute Genome Sequencing Center for Infectious Disease"/>
            <person name="Wu L."/>
            <person name="Ma J."/>
        </authorList>
    </citation>
    <scope>NUCLEOTIDE SEQUENCE [LARGE SCALE GENOMIC DNA]</scope>
    <source>
        <strain evidence="2">JCM 18531</strain>
    </source>
</reference>
<evidence type="ECO:0000313" key="2">
    <source>
        <dbReference type="Proteomes" id="UP001499974"/>
    </source>
</evidence>
<evidence type="ECO:0000313" key="1">
    <source>
        <dbReference type="EMBL" id="GAA4715301.1"/>
    </source>
</evidence>
<dbReference type="RefSeq" id="WP_345523148.1">
    <property type="nucleotide sequence ID" value="NZ_BAABKM010000003.1"/>
</dbReference>
<protein>
    <submittedName>
        <fullName evidence="1">Uncharacterized protein</fullName>
    </submittedName>
</protein>
<keyword evidence="2" id="KW-1185">Reference proteome</keyword>
<proteinExistence type="predicted"/>
<organism evidence="1 2">
    <name type="scientific">Nocardioides conyzicola</name>
    <dbReference type="NCBI Taxonomy" id="1651781"/>
    <lineage>
        <taxon>Bacteria</taxon>
        <taxon>Bacillati</taxon>
        <taxon>Actinomycetota</taxon>
        <taxon>Actinomycetes</taxon>
        <taxon>Propionibacteriales</taxon>
        <taxon>Nocardioidaceae</taxon>
        <taxon>Nocardioides</taxon>
    </lineage>
</organism>
<sequence length="263" mass="27069">MRRTILTAVVALLVVLGLGTAVIAANGGDRSTVTRARLERSLPVTFANLYTKQAELQGRTGVTPASLDARAMCDKAGAVGKDVGPGGDWVCLMSWTDPEVPMPPEGYGKFELNVHSNDCYTASGPSKLTGFLTMTDSKGREVTNPVFEFDGCFDPQGDDTATGIVFPSLLAITSTTAAPAADGTTSVQVTCGTGDRGCAGSVVVTAGGTDLGTVPFDLQEESTGSVVVPRTVPHSAEELTFTVRTTTGVGPTSPVTLPVQPGV</sequence>
<name>A0ABP8XW67_9ACTN</name>
<dbReference type="EMBL" id="BAABKM010000003">
    <property type="protein sequence ID" value="GAA4715301.1"/>
    <property type="molecule type" value="Genomic_DNA"/>
</dbReference>
<accession>A0ABP8XW67</accession>